<dbReference type="Pfam" id="PF04909">
    <property type="entry name" value="Amidohydro_2"/>
    <property type="match status" value="1"/>
</dbReference>
<dbReference type="SUPFAM" id="SSF51556">
    <property type="entry name" value="Metallo-dependent hydrolases"/>
    <property type="match status" value="1"/>
</dbReference>
<dbReference type="InterPro" id="IPR032466">
    <property type="entry name" value="Metal_Hydrolase"/>
</dbReference>
<comment type="caution">
    <text evidence="3">The sequence shown here is derived from an EMBL/GenBank/DDBJ whole genome shotgun (WGS) entry which is preliminary data.</text>
</comment>
<dbReference type="Gene3D" id="3.20.20.140">
    <property type="entry name" value="Metal-dependent hydrolases"/>
    <property type="match status" value="1"/>
</dbReference>
<dbReference type="EMBL" id="BONE01000024">
    <property type="protein sequence ID" value="GIF73807.1"/>
    <property type="molecule type" value="Genomic_DNA"/>
</dbReference>
<name>A0ABQ4CSH3_9ACTN</name>
<dbReference type="CDD" id="cd01292">
    <property type="entry name" value="metallo-dependent_hydrolases"/>
    <property type="match status" value="1"/>
</dbReference>
<feature type="region of interest" description="Disordered" evidence="1">
    <location>
        <begin position="333"/>
        <end position="356"/>
    </location>
</feature>
<feature type="domain" description="Amidohydrolase-related" evidence="2">
    <location>
        <begin position="12"/>
        <end position="322"/>
    </location>
</feature>
<evidence type="ECO:0000256" key="1">
    <source>
        <dbReference type="SAM" id="MobiDB-lite"/>
    </source>
</evidence>
<keyword evidence="4" id="KW-1185">Reference proteome</keyword>
<sequence length="356" mass="40339">MYEKDGEKYFVVDSHMHYWQAGPETWVPGAEHYAKGWIECFHAYQGLAPAETHWPIEKFMSYTEDDLMKDVFEDGYVDVAVFQPTYLTEWYRDGFNTTERNAALGEKHPGKFIANTRWDPREGEDGLKKLAENVERYGSKGVKLYTAEWREGSRGWKLTDPGAYRYLEACRDLGIVNIHVHKGPTIWPLDKDAFDVSDVDHAATDFPELNFIVEHVGLPRIEDFCFMATQEPNVYAGLSVVIGGLMHARPRFFAKVMGELLFWVGEDKMTFGSDYGIWEPKWQIEGFVDWDYPSDEFSDYPRVTTATKKKILGLNAAKLYGIEVPAECQLPADAGTPAARDDSVGVSAESPAATLA</sequence>
<dbReference type="PANTHER" id="PTHR42889:SF1">
    <property type="entry name" value="BLR3681 PROTEIN"/>
    <property type="match status" value="1"/>
</dbReference>
<accession>A0ABQ4CSH3</accession>
<gene>
    <name evidence="3" type="ORF">Asi02nite_33250</name>
</gene>
<dbReference type="PANTHER" id="PTHR42889">
    <property type="entry name" value="BLR3681 PROTEIN"/>
    <property type="match status" value="1"/>
</dbReference>
<protein>
    <submittedName>
        <fullName evidence="3">Amidohydrolase</fullName>
    </submittedName>
</protein>
<dbReference type="InterPro" id="IPR006680">
    <property type="entry name" value="Amidohydro-rel"/>
</dbReference>
<reference evidence="3 4" key="1">
    <citation type="submission" date="2021-01" db="EMBL/GenBank/DDBJ databases">
        <title>Whole genome shotgun sequence of Asanoa siamensis NBRC 107932.</title>
        <authorList>
            <person name="Komaki H."/>
            <person name="Tamura T."/>
        </authorList>
    </citation>
    <scope>NUCLEOTIDE SEQUENCE [LARGE SCALE GENOMIC DNA]</scope>
    <source>
        <strain evidence="3 4">NBRC 107932</strain>
    </source>
</reference>
<proteinExistence type="predicted"/>
<evidence type="ECO:0000313" key="3">
    <source>
        <dbReference type="EMBL" id="GIF73807.1"/>
    </source>
</evidence>
<dbReference type="Proteomes" id="UP000604117">
    <property type="component" value="Unassembled WGS sequence"/>
</dbReference>
<evidence type="ECO:0000259" key="2">
    <source>
        <dbReference type="Pfam" id="PF04909"/>
    </source>
</evidence>
<organism evidence="3 4">
    <name type="scientific">Asanoa siamensis</name>
    <dbReference type="NCBI Taxonomy" id="926357"/>
    <lineage>
        <taxon>Bacteria</taxon>
        <taxon>Bacillati</taxon>
        <taxon>Actinomycetota</taxon>
        <taxon>Actinomycetes</taxon>
        <taxon>Micromonosporales</taxon>
        <taxon>Micromonosporaceae</taxon>
        <taxon>Asanoa</taxon>
    </lineage>
</organism>
<dbReference type="RefSeq" id="WP_203713912.1">
    <property type="nucleotide sequence ID" value="NZ_BONE01000024.1"/>
</dbReference>
<evidence type="ECO:0000313" key="4">
    <source>
        <dbReference type="Proteomes" id="UP000604117"/>
    </source>
</evidence>